<keyword evidence="5 7" id="KW-1133">Transmembrane helix</keyword>
<dbReference type="InterPro" id="IPR024962">
    <property type="entry name" value="YukD-like"/>
</dbReference>
<dbReference type="PIRSF" id="PIRSF017804">
    <property type="entry name" value="Secretion_EccD1"/>
    <property type="match status" value="1"/>
</dbReference>
<keyword evidence="10" id="KW-1185">Reference proteome</keyword>
<evidence type="ECO:0000256" key="6">
    <source>
        <dbReference type="ARBA" id="ARBA00023136"/>
    </source>
</evidence>
<feature type="transmembrane region" description="Helical" evidence="7">
    <location>
        <begin position="213"/>
        <end position="230"/>
    </location>
</feature>
<evidence type="ECO:0000256" key="4">
    <source>
        <dbReference type="ARBA" id="ARBA00022692"/>
    </source>
</evidence>
<feature type="transmembrane region" description="Helical" evidence="7">
    <location>
        <begin position="127"/>
        <end position="145"/>
    </location>
</feature>
<sequence>MTATTANTAGPDVSRVTVVGPSARADLSIPVDVPLANLLPTLLRYVGERLADEGVAKGGWVLTRLGGAVLDESRTATELAIRDGEMLYFAPPGNPVGDMVFDDVVDAVATATRNRPGNWAAADTRRFGLIAAVAALVAGALVLLTSRPLTVAGAVGLGIAAVLVGAAATLTRAFRERVAGTALGLVALVYAAIGGTLVLGGDRGLDELTAPDLLIGAGALVLFTALASVATGQHTGVFVGALGAGVALGAGAGISFGFGAPPAAGAAVVAAITLAVIPALPLFSYRLARMPIPSVPSGPEDLRADVDTVDGLRLLAQSDRANEILTGLITTVAVLLLGAEVVLGLTAGLPATLLCGLLAVLVMLRARPHEGRAQRWPLLVAGVLGLALFVYAAFATGNSAVRLFVLPVGLLAAAVGALATGRTLSRRKVSPVWGRLLDIGEIILIILVVPAVVWVCGLLTWIRAIKG</sequence>
<reference evidence="9 10" key="1">
    <citation type="submission" date="2016-10" db="EMBL/GenBank/DDBJ databases">
        <authorList>
            <person name="de Groot N.N."/>
        </authorList>
    </citation>
    <scope>NUCLEOTIDE SEQUENCE [LARGE SCALE GENOMIC DNA]</scope>
    <source>
        <strain evidence="9 10">DSM 43019</strain>
    </source>
</reference>
<name>A0A1I2GVI5_9ACTN</name>
<comment type="similarity">
    <text evidence="2">Belongs to the EccD/Snm4 family.</text>
</comment>
<dbReference type="OrthoDB" id="4775372at2"/>
<feature type="transmembrane region" description="Helical" evidence="7">
    <location>
        <begin position="321"/>
        <end position="339"/>
    </location>
</feature>
<feature type="transmembrane region" description="Helical" evidence="7">
    <location>
        <begin position="376"/>
        <end position="394"/>
    </location>
</feature>
<dbReference type="NCBIfam" id="TIGR03920">
    <property type="entry name" value="T7SS_EccD"/>
    <property type="match status" value="1"/>
</dbReference>
<feature type="transmembrane region" description="Helical" evidence="7">
    <location>
        <begin position="345"/>
        <end position="364"/>
    </location>
</feature>
<organism evidence="9 10">
    <name type="scientific">Actinoplanes philippinensis</name>
    <dbReference type="NCBI Taxonomy" id="35752"/>
    <lineage>
        <taxon>Bacteria</taxon>
        <taxon>Bacillati</taxon>
        <taxon>Actinomycetota</taxon>
        <taxon>Actinomycetes</taxon>
        <taxon>Micromonosporales</taxon>
        <taxon>Micromonosporaceae</taxon>
        <taxon>Actinoplanes</taxon>
    </lineage>
</organism>
<dbReference type="Pfam" id="PF19053">
    <property type="entry name" value="EccD"/>
    <property type="match status" value="1"/>
</dbReference>
<feature type="transmembrane region" description="Helical" evidence="7">
    <location>
        <begin position="442"/>
        <end position="462"/>
    </location>
</feature>
<proteinExistence type="inferred from homology"/>
<dbReference type="Pfam" id="PF08817">
    <property type="entry name" value="YukD"/>
    <property type="match status" value="1"/>
</dbReference>
<dbReference type="RefSeq" id="WP_093616142.1">
    <property type="nucleotide sequence ID" value="NZ_BOMT01000043.1"/>
</dbReference>
<evidence type="ECO:0000259" key="8">
    <source>
        <dbReference type="Pfam" id="PF19053"/>
    </source>
</evidence>
<evidence type="ECO:0000256" key="2">
    <source>
        <dbReference type="ARBA" id="ARBA00006162"/>
    </source>
</evidence>
<gene>
    <name evidence="9" type="ORF">SAMN05421541_107202</name>
</gene>
<accession>A0A1I2GVI5</accession>
<feature type="domain" description="EccD-like transmembrane" evidence="8">
    <location>
        <begin position="124"/>
        <end position="465"/>
    </location>
</feature>
<feature type="transmembrane region" description="Helical" evidence="7">
    <location>
        <begin position="151"/>
        <end position="170"/>
    </location>
</feature>
<protein>
    <submittedName>
        <fullName evidence="9">Type VII secretion integral membrane protein EccD</fullName>
    </submittedName>
</protein>
<evidence type="ECO:0000256" key="3">
    <source>
        <dbReference type="ARBA" id="ARBA00022475"/>
    </source>
</evidence>
<feature type="transmembrane region" description="Helical" evidence="7">
    <location>
        <begin position="400"/>
        <end position="421"/>
    </location>
</feature>
<feature type="transmembrane region" description="Helical" evidence="7">
    <location>
        <begin position="264"/>
        <end position="283"/>
    </location>
</feature>
<evidence type="ECO:0000256" key="5">
    <source>
        <dbReference type="ARBA" id="ARBA00022989"/>
    </source>
</evidence>
<keyword evidence="4 7" id="KW-0812">Transmembrane</keyword>
<dbReference type="Gene3D" id="3.10.20.90">
    <property type="entry name" value="Phosphatidylinositol 3-kinase Catalytic Subunit, Chain A, domain 1"/>
    <property type="match status" value="1"/>
</dbReference>
<keyword evidence="3" id="KW-1003">Cell membrane</keyword>
<feature type="transmembrane region" description="Helical" evidence="7">
    <location>
        <begin position="182"/>
        <end position="201"/>
    </location>
</feature>
<dbReference type="InterPro" id="IPR044049">
    <property type="entry name" value="EccD_transm"/>
</dbReference>
<dbReference type="EMBL" id="FONV01000007">
    <property type="protein sequence ID" value="SFF21228.1"/>
    <property type="molecule type" value="Genomic_DNA"/>
</dbReference>
<dbReference type="Proteomes" id="UP000199645">
    <property type="component" value="Unassembled WGS sequence"/>
</dbReference>
<evidence type="ECO:0000256" key="7">
    <source>
        <dbReference type="SAM" id="Phobius"/>
    </source>
</evidence>
<dbReference type="STRING" id="35752.SAMN05421541_107202"/>
<evidence type="ECO:0000313" key="9">
    <source>
        <dbReference type="EMBL" id="SFF21228.1"/>
    </source>
</evidence>
<feature type="transmembrane region" description="Helical" evidence="7">
    <location>
        <begin position="237"/>
        <end position="258"/>
    </location>
</feature>
<dbReference type="AlphaFoldDB" id="A0A1I2GVI5"/>
<dbReference type="GO" id="GO:0005886">
    <property type="term" value="C:plasma membrane"/>
    <property type="evidence" value="ECO:0007669"/>
    <property type="project" value="UniProtKB-SubCell"/>
</dbReference>
<keyword evidence="6 7" id="KW-0472">Membrane</keyword>
<evidence type="ECO:0000256" key="1">
    <source>
        <dbReference type="ARBA" id="ARBA00004651"/>
    </source>
</evidence>
<evidence type="ECO:0000313" key="10">
    <source>
        <dbReference type="Proteomes" id="UP000199645"/>
    </source>
</evidence>
<comment type="subcellular location">
    <subcellularLocation>
        <location evidence="1">Cell membrane</location>
        <topology evidence="1">Multi-pass membrane protein</topology>
    </subcellularLocation>
</comment>
<dbReference type="InterPro" id="IPR006707">
    <property type="entry name" value="T7SS_EccD"/>
</dbReference>